<protein>
    <submittedName>
        <fullName evidence="1">Uncharacterized protein</fullName>
    </submittedName>
</protein>
<dbReference type="InParanoid" id="A0A2P6MVT8"/>
<proteinExistence type="predicted"/>
<comment type="caution">
    <text evidence="1">The sequence shown here is derived from an EMBL/GenBank/DDBJ whole genome shotgun (WGS) entry which is preliminary data.</text>
</comment>
<dbReference type="EMBL" id="MDYQ01000361">
    <property type="protein sequence ID" value="PRP75831.1"/>
    <property type="molecule type" value="Genomic_DNA"/>
</dbReference>
<evidence type="ECO:0000313" key="2">
    <source>
        <dbReference type="Proteomes" id="UP000241769"/>
    </source>
</evidence>
<dbReference type="Proteomes" id="UP000241769">
    <property type="component" value="Unassembled WGS sequence"/>
</dbReference>
<name>A0A2P6MVT8_9EUKA</name>
<dbReference type="AlphaFoldDB" id="A0A2P6MVT8"/>
<reference evidence="1 2" key="1">
    <citation type="journal article" date="2018" name="Genome Biol. Evol.">
        <title>Multiple Roots of Fruiting Body Formation in Amoebozoa.</title>
        <authorList>
            <person name="Hillmann F."/>
            <person name="Forbes G."/>
            <person name="Novohradska S."/>
            <person name="Ferling I."/>
            <person name="Riege K."/>
            <person name="Groth M."/>
            <person name="Westermann M."/>
            <person name="Marz M."/>
            <person name="Spaller T."/>
            <person name="Winckler T."/>
            <person name="Schaap P."/>
            <person name="Glockner G."/>
        </authorList>
    </citation>
    <scope>NUCLEOTIDE SEQUENCE [LARGE SCALE GENOMIC DNA]</scope>
    <source>
        <strain evidence="1 2">Jena</strain>
    </source>
</reference>
<feature type="non-terminal residue" evidence="1">
    <location>
        <position position="70"/>
    </location>
</feature>
<keyword evidence="2" id="KW-1185">Reference proteome</keyword>
<organism evidence="1 2">
    <name type="scientific">Planoprotostelium fungivorum</name>
    <dbReference type="NCBI Taxonomy" id="1890364"/>
    <lineage>
        <taxon>Eukaryota</taxon>
        <taxon>Amoebozoa</taxon>
        <taxon>Evosea</taxon>
        <taxon>Variosea</taxon>
        <taxon>Cavosteliida</taxon>
        <taxon>Cavosteliaceae</taxon>
        <taxon>Planoprotostelium</taxon>
    </lineage>
</organism>
<evidence type="ECO:0000313" key="1">
    <source>
        <dbReference type="EMBL" id="PRP75831.1"/>
    </source>
</evidence>
<sequence>MTPLPELDEERNDRMLISMVDTSCGEPIDQAETLGLFSCLEDLTDDWTNHHFTDHVVPALVYVHRYVQHK</sequence>
<gene>
    <name evidence="1" type="ORF">PROFUN_15518</name>
</gene>
<accession>A0A2P6MVT8</accession>